<dbReference type="Proteomes" id="UP001630127">
    <property type="component" value="Unassembled WGS sequence"/>
</dbReference>
<organism evidence="1 2">
    <name type="scientific">Cinchona calisaya</name>
    <dbReference type="NCBI Taxonomy" id="153742"/>
    <lineage>
        <taxon>Eukaryota</taxon>
        <taxon>Viridiplantae</taxon>
        <taxon>Streptophyta</taxon>
        <taxon>Embryophyta</taxon>
        <taxon>Tracheophyta</taxon>
        <taxon>Spermatophyta</taxon>
        <taxon>Magnoliopsida</taxon>
        <taxon>eudicotyledons</taxon>
        <taxon>Gunneridae</taxon>
        <taxon>Pentapetalae</taxon>
        <taxon>asterids</taxon>
        <taxon>lamiids</taxon>
        <taxon>Gentianales</taxon>
        <taxon>Rubiaceae</taxon>
        <taxon>Cinchonoideae</taxon>
        <taxon>Cinchoneae</taxon>
        <taxon>Cinchona</taxon>
    </lineage>
</organism>
<evidence type="ECO:0000313" key="2">
    <source>
        <dbReference type="Proteomes" id="UP001630127"/>
    </source>
</evidence>
<gene>
    <name evidence="1" type="ORF">ACH5RR_009117</name>
</gene>
<protein>
    <recommendedName>
        <fullName evidence="3">Reverse transcriptase domain-containing protein</fullName>
    </recommendedName>
</protein>
<accession>A0ABD3AGU9</accession>
<dbReference type="PANTHER" id="PTHR33116">
    <property type="entry name" value="REVERSE TRANSCRIPTASE ZINC-BINDING DOMAIN-CONTAINING PROTEIN-RELATED-RELATED"/>
    <property type="match status" value="1"/>
</dbReference>
<dbReference type="PANTHER" id="PTHR33116:SF76">
    <property type="entry name" value="DUF4283 DOMAIN-CONTAINING PROTEIN"/>
    <property type="match status" value="1"/>
</dbReference>
<evidence type="ECO:0000313" key="1">
    <source>
        <dbReference type="EMBL" id="KAL3529795.1"/>
    </source>
</evidence>
<dbReference type="EMBL" id="JBJUIK010000004">
    <property type="protein sequence ID" value="KAL3529795.1"/>
    <property type="molecule type" value="Genomic_DNA"/>
</dbReference>
<proteinExistence type="predicted"/>
<name>A0ABD3AGU9_9GENT</name>
<keyword evidence="2" id="KW-1185">Reference proteome</keyword>
<evidence type="ECO:0008006" key="3">
    <source>
        <dbReference type="Google" id="ProtNLM"/>
    </source>
</evidence>
<reference evidence="1 2" key="1">
    <citation type="submission" date="2024-11" db="EMBL/GenBank/DDBJ databases">
        <title>A near-complete genome assembly of Cinchona calisaya.</title>
        <authorList>
            <person name="Lian D.C."/>
            <person name="Zhao X.W."/>
            <person name="Wei L."/>
        </authorList>
    </citation>
    <scope>NUCLEOTIDE SEQUENCE [LARGE SCALE GENOMIC DNA]</scope>
    <source>
        <tissue evidence="1">Nenye</tissue>
    </source>
</reference>
<comment type="caution">
    <text evidence="1">The sequence shown here is derived from an EMBL/GenBank/DDBJ whole genome shotgun (WGS) entry which is preliminary data.</text>
</comment>
<dbReference type="AlphaFoldDB" id="A0ABD3AGU9"/>
<sequence>MDLGILHLLYADDLFPLSTGNWESLMVFKHTLEQFEELSGLKPNLQKCNLFAAGISNDTILDLCDFMGMSKSMLPVKYLGVPLISSQLSIKDCKIVVEKN</sequence>